<protein>
    <recommendedName>
        <fullName evidence="3">Membrane protein insertase YidC</fullName>
    </recommendedName>
    <alternativeName>
        <fullName evidence="9">Foldase YidC</fullName>
    </alternativeName>
    <alternativeName>
        <fullName evidence="8">Membrane integrase YidC</fullName>
    </alternativeName>
</protein>
<evidence type="ECO:0000256" key="4">
    <source>
        <dbReference type="ARBA" id="ARBA00022448"/>
    </source>
</evidence>
<comment type="caution">
    <text evidence="12">The sequence shown here is derived from an EMBL/GenBank/DDBJ whole genome shotgun (WGS) entry which is preliminary data.</text>
</comment>
<evidence type="ECO:0000313" key="12">
    <source>
        <dbReference type="EMBL" id="MBW8728690.1"/>
    </source>
</evidence>
<dbReference type="EMBL" id="JAEKLZ010000441">
    <property type="protein sequence ID" value="MBW8728690.1"/>
    <property type="molecule type" value="Genomic_DNA"/>
</dbReference>
<keyword evidence="7" id="KW-0143">Chaperone</keyword>
<reference evidence="12" key="1">
    <citation type="submission" date="2020-06" db="EMBL/GenBank/DDBJ databases">
        <title>Stable isotope informed genome-resolved metagenomics uncovers potential trophic interactions in rhizosphere soil.</title>
        <authorList>
            <person name="Starr E.P."/>
            <person name="Shi S."/>
            <person name="Blazewicz S.J."/>
            <person name="Koch B.J."/>
            <person name="Probst A.J."/>
            <person name="Hungate B.A."/>
            <person name="Pett-Ridge J."/>
            <person name="Firestone M.K."/>
            <person name="Banfield J.F."/>
        </authorList>
    </citation>
    <scope>NUCLEOTIDE SEQUENCE</scope>
    <source>
        <strain evidence="12">YM_69_17</strain>
    </source>
</reference>
<keyword evidence="6" id="KW-0653">Protein transport</keyword>
<keyword evidence="4" id="KW-0813">Transport</keyword>
<accession>A0A952KHQ5</accession>
<dbReference type="AlphaFoldDB" id="A0A952KHQ5"/>
<dbReference type="Proteomes" id="UP000700706">
    <property type="component" value="Unassembled WGS sequence"/>
</dbReference>
<organism evidence="12 13">
    <name type="scientific">Inquilinus limosus</name>
    <dbReference type="NCBI Taxonomy" id="171674"/>
    <lineage>
        <taxon>Bacteria</taxon>
        <taxon>Pseudomonadati</taxon>
        <taxon>Pseudomonadota</taxon>
        <taxon>Alphaproteobacteria</taxon>
        <taxon>Rhodospirillales</taxon>
        <taxon>Rhodospirillaceae</taxon>
        <taxon>Inquilinus</taxon>
    </lineage>
</organism>
<evidence type="ECO:0000313" key="13">
    <source>
        <dbReference type="Proteomes" id="UP000700706"/>
    </source>
</evidence>
<feature type="region of interest" description="Disordered" evidence="10">
    <location>
        <begin position="28"/>
        <end position="74"/>
    </location>
</feature>
<proteinExistence type="inferred from homology"/>
<comment type="similarity">
    <text evidence="2">Belongs to the OXA1/ALB3/YidC family. Type 1 subfamily.</text>
</comment>
<evidence type="ECO:0000256" key="8">
    <source>
        <dbReference type="ARBA" id="ARBA00033245"/>
    </source>
</evidence>
<feature type="non-terminal residue" evidence="12">
    <location>
        <position position="105"/>
    </location>
</feature>
<dbReference type="NCBIfam" id="TIGR03593">
    <property type="entry name" value="yidC_nterm"/>
    <property type="match status" value="1"/>
</dbReference>
<evidence type="ECO:0000256" key="3">
    <source>
        <dbReference type="ARBA" id="ARBA00015325"/>
    </source>
</evidence>
<dbReference type="InterPro" id="IPR028053">
    <property type="entry name" value="Membr_insert_YidC_N"/>
</dbReference>
<evidence type="ECO:0000256" key="9">
    <source>
        <dbReference type="ARBA" id="ARBA00033342"/>
    </source>
</evidence>
<evidence type="ECO:0000256" key="1">
    <source>
        <dbReference type="ARBA" id="ARBA00004651"/>
    </source>
</evidence>
<dbReference type="GO" id="GO:0015031">
    <property type="term" value="P:protein transport"/>
    <property type="evidence" value="ECO:0007669"/>
    <property type="project" value="UniProtKB-KW"/>
</dbReference>
<gene>
    <name evidence="12" type="primary">yidC</name>
    <name evidence="12" type="ORF">JF625_26530</name>
</gene>
<comment type="subcellular location">
    <subcellularLocation>
        <location evidence="1">Cell membrane</location>
        <topology evidence="1">Multi-pass membrane protein</topology>
    </subcellularLocation>
</comment>
<evidence type="ECO:0000256" key="2">
    <source>
        <dbReference type="ARBA" id="ARBA00010527"/>
    </source>
</evidence>
<keyword evidence="5" id="KW-0472">Membrane</keyword>
<evidence type="ECO:0000259" key="11">
    <source>
        <dbReference type="Pfam" id="PF14849"/>
    </source>
</evidence>
<evidence type="ECO:0000256" key="5">
    <source>
        <dbReference type="ARBA" id="ARBA00022475"/>
    </source>
</evidence>
<feature type="compositionally biased region" description="Low complexity" evidence="10">
    <location>
        <begin position="32"/>
        <end position="55"/>
    </location>
</feature>
<evidence type="ECO:0000256" key="7">
    <source>
        <dbReference type="ARBA" id="ARBA00023186"/>
    </source>
</evidence>
<feature type="domain" description="Membrane insertase YidC N-terminal" evidence="11">
    <location>
        <begin position="75"/>
        <end position="105"/>
    </location>
</feature>
<evidence type="ECO:0000256" key="10">
    <source>
        <dbReference type="SAM" id="MobiDB-lite"/>
    </source>
</evidence>
<evidence type="ECO:0000256" key="6">
    <source>
        <dbReference type="ARBA" id="ARBA00022927"/>
    </source>
</evidence>
<keyword evidence="5" id="KW-1003">Cell membrane</keyword>
<name>A0A952KHQ5_9PROT</name>
<sequence length="105" mass="11000">MTDQKNLILAIALSLAILLGFQFLFPSPKPTAPSGQQQPTTAATTSTASPQAPTTVGGAAQAPMDRAQALAQSGRVKIEAPRLHGSINLTGGRIDDVTLRDYRET</sequence>
<dbReference type="Pfam" id="PF14849">
    <property type="entry name" value="YidC_periplas"/>
    <property type="match status" value="1"/>
</dbReference>